<protein>
    <submittedName>
        <fullName evidence="1">Uncharacterized protein</fullName>
    </submittedName>
</protein>
<gene>
    <name evidence="1" type="ORF">V865_008461</name>
</gene>
<evidence type="ECO:0000313" key="2">
    <source>
        <dbReference type="Proteomes" id="UP001358614"/>
    </source>
</evidence>
<evidence type="ECO:0000313" key="1">
    <source>
        <dbReference type="EMBL" id="WWD10326.1"/>
    </source>
</evidence>
<accession>A0AAX4KVI7</accession>
<sequence length="87" mass="9723">MGSASSKRKLPLKKIPANIKTSSRYVLYLMFTYPEGSPHGPTPLWTGSYDEIIHENLSSNTVLYGWGSSKPFIKKEVEKFVGSVRST</sequence>
<reference evidence="1 2" key="1">
    <citation type="submission" date="2024-01" db="EMBL/GenBank/DDBJ databases">
        <title>Comparative genomics of Cryptococcus and Kwoniella reveals pathogenesis evolution and contrasting modes of karyotype evolution via chromosome fusion or intercentromeric recombination.</title>
        <authorList>
            <person name="Coelho M.A."/>
            <person name="David-Palma M."/>
            <person name="Shea T."/>
            <person name="Bowers K."/>
            <person name="McGinley-Smith S."/>
            <person name="Mohammad A.W."/>
            <person name="Gnirke A."/>
            <person name="Yurkov A.M."/>
            <person name="Nowrousian M."/>
            <person name="Sun S."/>
            <person name="Cuomo C.A."/>
            <person name="Heitman J."/>
        </authorList>
    </citation>
    <scope>NUCLEOTIDE SEQUENCE [LARGE SCALE GENOMIC DNA]</scope>
    <source>
        <strain evidence="1 2">PYCC6329</strain>
    </source>
</reference>
<dbReference type="Proteomes" id="UP001358614">
    <property type="component" value="Chromosome 3"/>
</dbReference>
<organism evidence="1 2">
    <name type="scientific">Kwoniella europaea PYCC6329</name>
    <dbReference type="NCBI Taxonomy" id="1423913"/>
    <lineage>
        <taxon>Eukaryota</taxon>
        <taxon>Fungi</taxon>
        <taxon>Dikarya</taxon>
        <taxon>Basidiomycota</taxon>
        <taxon>Agaricomycotina</taxon>
        <taxon>Tremellomycetes</taxon>
        <taxon>Tremellales</taxon>
        <taxon>Cryptococcaceae</taxon>
        <taxon>Kwoniella</taxon>
    </lineage>
</organism>
<name>A0AAX4KVI7_9TREE</name>
<dbReference type="RefSeq" id="XP_066088293.1">
    <property type="nucleotide sequence ID" value="XM_066232196.1"/>
</dbReference>
<proteinExistence type="predicted"/>
<dbReference type="AlphaFoldDB" id="A0AAX4KVI7"/>
<keyword evidence="2" id="KW-1185">Reference proteome</keyword>
<dbReference type="EMBL" id="CP144091">
    <property type="protein sequence ID" value="WWD10326.1"/>
    <property type="molecule type" value="Genomic_DNA"/>
</dbReference>
<dbReference type="KEGG" id="ker:91107262"/>
<dbReference type="GeneID" id="91107262"/>